<evidence type="ECO:0000256" key="2">
    <source>
        <dbReference type="ARBA" id="ARBA00004496"/>
    </source>
</evidence>
<keyword evidence="6" id="KW-0378">Hydrolase</keyword>
<dbReference type="KEGG" id="hgl:101722862"/>
<dbReference type="PROSITE" id="PS51747">
    <property type="entry name" value="CYT_DCMP_DEAMINASES_2"/>
    <property type="match status" value="3"/>
</dbReference>
<evidence type="ECO:0000256" key="1">
    <source>
        <dbReference type="ARBA" id="ARBA00001947"/>
    </source>
</evidence>
<dbReference type="Pfam" id="PF08210">
    <property type="entry name" value="APOBEC_N"/>
    <property type="match status" value="1"/>
</dbReference>
<dbReference type="AlphaFoldDB" id="A0AAX6QUZ4"/>
<dbReference type="GeneID" id="101722862"/>
<dbReference type="InterPro" id="IPR002125">
    <property type="entry name" value="CMP_dCMP_dom"/>
</dbReference>
<feature type="domain" description="CMP/dCMP-type deaminase" evidence="10">
    <location>
        <begin position="393"/>
        <end position="516"/>
    </location>
</feature>
<evidence type="ECO:0000313" key="11">
    <source>
        <dbReference type="Proteomes" id="UP000694906"/>
    </source>
</evidence>
<dbReference type="CDD" id="cd01283">
    <property type="entry name" value="cytidine_deaminase"/>
    <property type="match status" value="3"/>
</dbReference>
<dbReference type="GO" id="GO:0005634">
    <property type="term" value="C:nucleus"/>
    <property type="evidence" value="ECO:0007669"/>
    <property type="project" value="TreeGrafter"/>
</dbReference>
<comment type="subcellular location">
    <subcellularLocation>
        <location evidence="2">Cytoplasm</location>
    </subcellularLocation>
</comment>
<dbReference type="GO" id="GO:0051607">
    <property type="term" value="P:defense response to virus"/>
    <property type="evidence" value="ECO:0007669"/>
    <property type="project" value="TreeGrafter"/>
</dbReference>
<dbReference type="GO" id="GO:0004126">
    <property type="term" value="F:cytidine deaminase activity"/>
    <property type="evidence" value="ECO:0007669"/>
    <property type="project" value="TreeGrafter"/>
</dbReference>
<comment type="cofactor">
    <cofactor evidence="1">
        <name>Zn(2+)</name>
        <dbReference type="ChEBI" id="CHEBI:29105"/>
    </cofactor>
</comment>
<evidence type="ECO:0000313" key="12">
    <source>
        <dbReference type="RefSeq" id="XP_012927995.1"/>
    </source>
</evidence>
<proteinExistence type="inferred from homology"/>
<feature type="domain" description="CMP/dCMP-type deaminase" evidence="10">
    <location>
        <begin position="50"/>
        <end position="158"/>
    </location>
</feature>
<dbReference type="Gene3D" id="3.40.140.10">
    <property type="entry name" value="Cytidine Deaminase, domain 2"/>
    <property type="match status" value="3"/>
</dbReference>
<dbReference type="PROSITE" id="PS00903">
    <property type="entry name" value="CYT_DCMP_DEAMINASES_1"/>
    <property type="match status" value="3"/>
</dbReference>
<evidence type="ECO:0000256" key="6">
    <source>
        <dbReference type="ARBA" id="ARBA00022801"/>
    </source>
</evidence>
<reference evidence="12" key="1">
    <citation type="submission" date="2025-08" db="UniProtKB">
        <authorList>
            <consortium name="RefSeq"/>
        </authorList>
    </citation>
    <scope>IDENTIFICATION</scope>
</reference>
<dbReference type="InterPro" id="IPR016193">
    <property type="entry name" value="Cytidine_deaminase-like"/>
</dbReference>
<gene>
    <name evidence="12" type="primary">LOC101722862</name>
</gene>
<dbReference type="RefSeq" id="XP_012927995.1">
    <property type="nucleotide sequence ID" value="XM_013072541.2"/>
</dbReference>
<evidence type="ECO:0000256" key="5">
    <source>
        <dbReference type="ARBA" id="ARBA00022723"/>
    </source>
</evidence>
<dbReference type="InterPro" id="IPR013158">
    <property type="entry name" value="AID"/>
</dbReference>
<dbReference type="PANTHER" id="PTHR13857:SF43">
    <property type="entry name" value="DNA DC-DU-EDITING ENZYME APOBEC-3H"/>
    <property type="match status" value="1"/>
</dbReference>
<dbReference type="GO" id="GO:0003723">
    <property type="term" value="F:RNA binding"/>
    <property type="evidence" value="ECO:0007669"/>
    <property type="project" value="TreeGrafter"/>
</dbReference>
<evidence type="ECO:0000256" key="8">
    <source>
        <dbReference type="ARBA" id="ARBA00029489"/>
    </source>
</evidence>
<keyword evidence="5" id="KW-0479">Metal-binding</keyword>
<comment type="catalytic activity">
    <reaction evidence="9">
        <text>a 2'-deoxycytidine in single-stranded DNA + H2O + H(+) = a 2'-deoxyuridine in single-stranded DNA + NH4(+)</text>
        <dbReference type="Rhea" id="RHEA:50948"/>
        <dbReference type="Rhea" id="RHEA-COMP:12846"/>
        <dbReference type="Rhea" id="RHEA-COMP:12847"/>
        <dbReference type="ChEBI" id="CHEBI:15377"/>
        <dbReference type="ChEBI" id="CHEBI:15378"/>
        <dbReference type="ChEBI" id="CHEBI:28938"/>
        <dbReference type="ChEBI" id="CHEBI:85452"/>
        <dbReference type="ChEBI" id="CHEBI:133902"/>
        <dbReference type="EC" id="3.5.4.38"/>
    </reaction>
</comment>
<accession>A0AAX6QUZ4</accession>
<dbReference type="PANTHER" id="PTHR13857">
    <property type="entry name" value="MRNA EDITING ENZYME"/>
    <property type="match status" value="1"/>
</dbReference>
<protein>
    <recommendedName>
        <fullName evidence="8">single-stranded DNA cytosine deaminase</fullName>
        <ecNumber evidence="8">3.5.4.38</ecNumber>
    </recommendedName>
</protein>
<evidence type="ECO:0000256" key="9">
    <source>
        <dbReference type="ARBA" id="ARBA00049114"/>
    </source>
</evidence>
<dbReference type="EC" id="3.5.4.38" evidence="8"/>
<feature type="domain" description="CMP/dCMP-type deaminase" evidence="10">
    <location>
        <begin position="233"/>
        <end position="339"/>
    </location>
</feature>
<keyword evidence="11" id="KW-1185">Reference proteome</keyword>
<keyword evidence="4" id="KW-0963">Cytoplasm</keyword>
<dbReference type="GO" id="GO:0070383">
    <property type="term" value="P:DNA cytosine deamination"/>
    <property type="evidence" value="ECO:0007669"/>
    <property type="project" value="TreeGrafter"/>
</dbReference>
<keyword evidence="7" id="KW-0862">Zinc</keyword>
<dbReference type="SUPFAM" id="SSF53927">
    <property type="entry name" value="Cytidine deaminase-like"/>
    <property type="match status" value="3"/>
</dbReference>
<dbReference type="Proteomes" id="UP000694906">
    <property type="component" value="Unplaced"/>
</dbReference>
<name>A0AAX6QUZ4_HETGA</name>
<dbReference type="GO" id="GO:0000932">
    <property type="term" value="C:P-body"/>
    <property type="evidence" value="ECO:0007669"/>
    <property type="project" value="TreeGrafter"/>
</dbReference>
<sequence>MEPQGPSGRDSVEYLCPKGCRWTQQYREPMKRLKTETFYFHFENLPDPDGWNKTFLCYEVKRRQDQKLLRKGVFQNQVEPYMPLHAELRFLSWFHDTLLCPLGSYQVTLYVSWSPCSECAEELTTFLAGHRNVTMTIYVAQLYYCNWKSPNREGLKILIAEDARLRVMFYDEFLYCWRNFVKNDYNNFDPWSLLDENSRYHNRILQNILKEPMKRLKKETFYFHFENLPYAYGRNKTFLCYEVKRERDNKVLHKGVVQNQVSPCALHAELSFISCFHATELCLDETYKVTWYISWSPCVECAEEIVKFLANHRNVFLTVFIARLYYYWEHTFKEGLQALDKGGVQMHMMCLQDFKDCWSLFVCSETFRPWKRLRKYYLFQNKTLKQILRREMTLKEETFRVQFNNAYKAPKPYRRRVTYLCYQLQEANGDPLTKGCLRTKKGYHAESRFIKRICSMDLGQDQSYQVTCFLTWSPCPHCAQELVSFKRAHPHLRLQIFTARLFFHWKRSYQEGLQRLCRAQVPVAVMGHPEFAYCWDNFVDHQPGPFEPPWAKLEYYSSCLKRRLQQILRSWGVDDLTNDFRNLQLGPTSPPVSSRDPR</sequence>
<evidence type="ECO:0000256" key="3">
    <source>
        <dbReference type="ARBA" id="ARBA00006576"/>
    </source>
</evidence>
<evidence type="ECO:0000259" key="10">
    <source>
        <dbReference type="PROSITE" id="PS51747"/>
    </source>
</evidence>
<evidence type="ECO:0000256" key="7">
    <source>
        <dbReference type="ARBA" id="ARBA00022833"/>
    </source>
</evidence>
<comment type="similarity">
    <text evidence="3">Belongs to the cytidine and deoxycytidylate deaminase family.</text>
</comment>
<dbReference type="Pfam" id="PF18782">
    <property type="entry name" value="NAD2"/>
    <property type="match status" value="1"/>
</dbReference>
<dbReference type="Pfam" id="PF18772">
    <property type="entry name" value="APOBEC2"/>
    <property type="match status" value="1"/>
</dbReference>
<dbReference type="InterPro" id="IPR016192">
    <property type="entry name" value="APOBEC/CMP_deaminase_Zn-bd"/>
</dbReference>
<evidence type="ECO:0000256" key="4">
    <source>
        <dbReference type="ARBA" id="ARBA00022490"/>
    </source>
</evidence>
<organism evidence="11 12">
    <name type="scientific">Heterocephalus glaber</name>
    <name type="common">Naked mole rat</name>
    <dbReference type="NCBI Taxonomy" id="10181"/>
    <lineage>
        <taxon>Eukaryota</taxon>
        <taxon>Metazoa</taxon>
        <taxon>Chordata</taxon>
        <taxon>Craniata</taxon>
        <taxon>Vertebrata</taxon>
        <taxon>Euteleostomi</taxon>
        <taxon>Mammalia</taxon>
        <taxon>Eutheria</taxon>
        <taxon>Euarchontoglires</taxon>
        <taxon>Glires</taxon>
        <taxon>Rodentia</taxon>
        <taxon>Hystricomorpha</taxon>
        <taxon>Bathyergidae</taxon>
        <taxon>Heterocephalus</taxon>
    </lineage>
</organism>
<dbReference type="GO" id="GO:0045869">
    <property type="term" value="P:negative regulation of single stranded viral RNA replication via double stranded DNA intermediate"/>
    <property type="evidence" value="ECO:0007669"/>
    <property type="project" value="TreeGrafter"/>
</dbReference>
<dbReference type="GO" id="GO:0016554">
    <property type="term" value="P:cytidine to uridine editing"/>
    <property type="evidence" value="ECO:0007669"/>
    <property type="project" value="TreeGrafter"/>
</dbReference>
<dbReference type="InterPro" id="IPR050610">
    <property type="entry name" value="APOBEC_Cyt_Deaminase"/>
</dbReference>
<dbReference type="GO" id="GO:0008270">
    <property type="term" value="F:zinc ion binding"/>
    <property type="evidence" value="ECO:0007669"/>
    <property type="project" value="InterPro"/>
</dbReference>